<protein>
    <submittedName>
        <fullName evidence="2">Uncharacterized protein</fullName>
    </submittedName>
</protein>
<evidence type="ECO:0000313" key="2">
    <source>
        <dbReference type="EMBL" id="TWU43636.1"/>
    </source>
</evidence>
<accession>A0A5C6E843</accession>
<organism evidence="2 3">
    <name type="scientific">Rubripirellula tenax</name>
    <dbReference type="NCBI Taxonomy" id="2528015"/>
    <lineage>
        <taxon>Bacteria</taxon>
        <taxon>Pseudomonadati</taxon>
        <taxon>Planctomycetota</taxon>
        <taxon>Planctomycetia</taxon>
        <taxon>Pirellulales</taxon>
        <taxon>Pirellulaceae</taxon>
        <taxon>Rubripirellula</taxon>
    </lineage>
</organism>
<sequence length="135" mass="14956">MLIDDVKRGDTDAATRAVAFVAAESFGIWHNRARAKLCRYFKNHPPPEDQCRTMLNAIVDRLIDGRFYEQFKDQLSMAMRFAPDRMADAAAVASSSDKDYIRRYGAWVRRAIDSQTIVPSDGSPGTPATGPASDG</sequence>
<reference evidence="2 3" key="1">
    <citation type="submission" date="2019-02" db="EMBL/GenBank/DDBJ databases">
        <title>Deep-cultivation of Planctomycetes and their phenomic and genomic characterization uncovers novel biology.</title>
        <authorList>
            <person name="Wiegand S."/>
            <person name="Jogler M."/>
            <person name="Boedeker C."/>
            <person name="Pinto D."/>
            <person name="Vollmers J."/>
            <person name="Rivas-Marin E."/>
            <person name="Kohn T."/>
            <person name="Peeters S.H."/>
            <person name="Heuer A."/>
            <person name="Rast P."/>
            <person name="Oberbeckmann S."/>
            <person name="Bunk B."/>
            <person name="Jeske O."/>
            <person name="Meyerdierks A."/>
            <person name="Storesund J.E."/>
            <person name="Kallscheuer N."/>
            <person name="Luecker S."/>
            <person name="Lage O.M."/>
            <person name="Pohl T."/>
            <person name="Merkel B.J."/>
            <person name="Hornburger P."/>
            <person name="Mueller R.-W."/>
            <person name="Bruemmer F."/>
            <person name="Labrenz M."/>
            <person name="Spormann A.M."/>
            <person name="Op Den Camp H."/>
            <person name="Overmann J."/>
            <person name="Amann R."/>
            <person name="Jetten M.S.M."/>
            <person name="Mascher T."/>
            <person name="Medema M.H."/>
            <person name="Devos D.P."/>
            <person name="Kaster A.-K."/>
            <person name="Ovreas L."/>
            <person name="Rohde M."/>
            <person name="Galperin M.Y."/>
            <person name="Jogler C."/>
        </authorList>
    </citation>
    <scope>NUCLEOTIDE SEQUENCE [LARGE SCALE GENOMIC DNA]</scope>
    <source>
        <strain evidence="2 3">Poly51</strain>
    </source>
</reference>
<evidence type="ECO:0000256" key="1">
    <source>
        <dbReference type="SAM" id="MobiDB-lite"/>
    </source>
</evidence>
<feature type="region of interest" description="Disordered" evidence="1">
    <location>
        <begin position="115"/>
        <end position="135"/>
    </location>
</feature>
<dbReference type="EMBL" id="SJPW01000017">
    <property type="protein sequence ID" value="TWU43636.1"/>
    <property type="molecule type" value="Genomic_DNA"/>
</dbReference>
<keyword evidence="3" id="KW-1185">Reference proteome</keyword>
<name>A0A5C6E843_9BACT</name>
<evidence type="ECO:0000313" key="3">
    <source>
        <dbReference type="Proteomes" id="UP000318288"/>
    </source>
</evidence>
<dbReference type="AlphaFoldDB" id="A0A5C6E843"/>
<proteinExistence type="predicted"/>
<gene>
    <name evidence="2" type="ORF">Poly51_62910</name>
</gene>
<comment type="caution">
    <text evidence="2">The sequence shown here is derived from an EMBL/GenBank/DDBJ whole genome shotgun (WGS) entry which is preliminary data.</text>
</comment>
<dbReference type="Proteomes" id="UP000318288">
    <property type="component" value="Unassembled WGS sequence"/>
</dbReference>